<dbReference type="AlphaFoldDB" id="A0A1D9DXX7"/>
<evidence type="ECO:0000313" key="7">
    <source>
        <dbReference type="Proteomes" id="UP000243784"/>
    </source>
</evidence>
<dbReference type="InterPro" id="IPR016035">
    <property type="entry name" value="Acyl_Trfase/lysoPLipase"/>
</dbReference>
<feature type="domain" description="PNPLA" evidence="5">
    <location>
        <begin position="12"/>
        <end position="172"/>
    </location>
</feature>
<proteinExistence type="predicted"/>
<keyword evidence="1 4" id="KW-0378">Hydrolase</keyword>
<dbReference type="Proteomes" id="UP000243784">
    <property type="component" value="Chromosome"/>
</dbReference>
<dbReference type="STRING" id="535712.A4Z71_01215"/>
<dbReference type="InterPro" id="IPR002641">
    <property type="entry name" value="PNPLA_dom"/>
</dbReference>
<dbReference type="Gene3D" id="3.40.1090.10">
    <property type="entry name" value="Cytosolic phospholipase A2 catalytic domain"/>
    <property type="match status" value="2"/>
</dbReference>
<keyword evidence="3 4" id="KW-0443">Lipid metabolism</keyword>
<protein>
    <recommendedName>
        <fullName evidence="5">PNPLA domain-containing protein</fullName>
    </recommendedName>
</protein>
<dbReference type="GO" id="GO:0016042">
    <property type="term" value="P:lipid catabolic process"/>
    <property type="evidence" value="ECO:0007669"/>
    <property type="project" value="UniProtKB-UniRule"/>
</dbReference>
<feature type="active site" description="Proton acceptor" evidence="4">
    <location>
        <position position="159"/>
    </location>
</feature>
<dbReference type="EMBL" id="CP015208">
    <property type="protein sequence ID" value="AOY55659.1"/>
    <property type="molecule type" value="Genomic_DNA"/>
</dbReference>
<keyword evidence="7" id="KW-1185">Reference proteome</keyword>
<accession>A0A1D9DXX7</accession>
<feature type="short sequence motif" description="GXGXXG" evidence="4">
    <location>
        <begin position="16"/>
        <end position="21"/>
    </location>
</feature>
<dbReference type="InterPro" id="IPR050301">
    <property type="entry name" value="NTE"/>
</dbReference>
<feature type="short sequence motif" description="GXSXG" evidence="4">
    <location>
        <begin position="43"/>
        <end position="47"/>
    </location>
</feature>
<feature type="active site" description="Nucleophile" evidence="4">
    <location>
        <position position="45"/>
    </location>
</feature>
<dbReference type="PROSITE" id="PS51635">
    <property type="entry name" value="PNPLA"/>
    <property type="match status" value="1"/>
</dbReference>
<dbReference type="SUPFAM" id="SSF52151">
    <property type="entry name" value="FabD/lysophospholipase-like"/>
    <property type="match status" value="1"/>
</dbReference>
<evidence type="ECO:0000256" key="4">
    <source>
        <dbReference type="PROSITE-ProRule" id="PRU01161"/>
    </source>
</evidence>
<gene>
    <name evidence="6" type="ORF">A4Z71_01215</name>
</gene>
<reference evidence="6 7" key="1">
    <citation type="journal article" date="2016" name="Biochim. Biophys. Acta">
        <title>Photochemical characterization of actinorhodopsin and its functional existence in the natural host.</title>
        <authorList>
            <person name="Nakamura S."/>
            <person name="Kikukawa T."/>
            <person name="Tamogami J."/>
            <person name="Kamiya M."/>
            <person name="Aizawa T."/>
            <person name="Hahn M.W."/>
            <person name="Ihara K."/>
            <person name="Kamo N."/>
            <person name="Demura M."/>
        </authorList>
    </citation>
    <scope>NUCLEOTIDE SEQUENCE [LARGE SCALE GENOMIC DNA]</scope>
    <source>
        <strain evidence="6 7">MWH-Dar1</strain>
    </source>
</reference>
<organism evidence="6 7">
    <name type="scientific">Candidatus Rhodoluna planktonica</name>
    <dbReference type="NCBI Taxonomy" id="535712"/>
    <lineage>
        <taxon>Bacteria</taxon>
        <taxon>Bacillati</taxon>
        <taxon>Actinomycetota</taxon>
        <taxon>Actinomycetes</taxon>
        <taxon>Micrococcales</taxon>
        <taxon>Microbacteriaceae</taxon>
        <taxon>Luna cluster</taxon>
        <taxon>Luna-1 subcluster</taxon>
        <taxon>Rhodoluna</taxon>
    </lineage>
</organism>
<sequence length="328" mass="35180">MFFVKKKKTVALSLGGGGARGYAHIGVIRELEARGYEITAVAGTSMGAVIGALYAAGKLAEFEKWARKLTPLDVLGLMDFSVGKAGAIRAERILSVVDNMLAGVSIEDFSIPFTAIAADLLENKEVRFQSGSATLALRASVAIPGVITPVLINGKLLADGGLVNPVPISPLIGAGAKHIVAVDLARGRMTNPFERQISEHFLSRAVKETVKATRDKAAEISNKPGSRKIAKQLGVDTRIQKVVSLPVETELQKIINDVPKAITSADVMLMSIQTLQQRLTEVEFSKYRPDLVVGLPIDACGVLEFHKAKQMIRLGEKLATQAMDLADW</sequence>
<dbReference type="RefSeq" id="WP_084028368.1">
    <property type="nucleotide sequence ID" value="NZ_CP015208.1"/>
</dbReference>
<dbReference type="KEGG" id="rpla:A4Z71_01215"/>
<keyword evidence="2 4" id="KW-0442">Lipid degradation</keyword>
<dbReference type="GO" id="GO:0016787">
    <property type="term" value="F:hydrolase activity"/>
    <property type="evidence" value="ECO:0007669"/>
    <property type="project" value="UniProtKB-UniRule"/>
</dbReference>
<dbReference type="PANTHER" id="PTHR14226:SF76">
    <property type="entry name" value="NTE FAMILY PROTEIN RSSA"/>
    <property type="match status" value="1"/>
</dbReference>
<evidence type="ECO:0000256" key="3">
    <source>
        <dbReference type="ARBA" id="ARBA00023098"/>
    </source>
</evidence>
<evidence type="ECO:0000256" key="2">
    <source>
        <dbReference type="ARBA" id="ARBA00022963"/>
    </source>
</evidence>
<dbReference type="PANTHER" id="PTHR14226">
    <property type="entry name" value="NEUROPATHY TARGET ESTERASE/SWISS CHEESE D.MELANOGASTER"/>
    <property type="match status" value="1"/>
</dbReference>
<dbReference type="Pfam" id="PF01734">
    <property type="entry name" value="Patatin"/>
    <property type="match status" value="1"/>
</dbReference>
<evidence type="ECO:0000259" key="5">
    <source>
        <dbReference type="PROSITE" id="PS51635"/>
    </source>
</evidence>
<feature type="short sequence motif" description="DGA/G" evidence="4">
    <location>
        <begin position="159"/>
        <end position="161"/>
    </location>
</feature>
<dbReference type="OrthoDB" id="5290098at2"/>
<evidence type="ECO:0000313" key="6">
    <source>
        <dbReference type="EMBL" id="AOY55659.1"/>
    </source>
</evidence>
<name>A0A1D9DXX7_9MICO</name>
<evidence type="ECO:0000256" key="1">
    <source>
        <dbReference type="ARBA" id="ARBA00022801"/>
    </source>
</evidence>